<dbReference type="Pfam" id="PF01476">
    <property type="entry name" value="LysM"/>
    <property type="match status" value="2"/>
</dbReference>
<dbReference type="InterPro" id="IPR023346">
    <property type="entry name" value="Lysozyme-like_dom_sf"/>
</dbReference>
<evidence type="ECO:0000313" key="3">
    <source>
        <dbReference type="EMBL" id="KAK5067850.1"/>
    </source>
</evidence>
<gene>
    <name evidence="3" type="ORF">LTR69_001839</name>
</gene>
<evidence type="ECO:0000313" key="4">
    <source>
        <dbReference type="Proteomes" id="UP001345691"/>
    </source>
</evidence>
<dbReference type="PANTHER" id="PTHR33734:SF22">
    <property type="entry name" value="MEMBRANE-BOUND LYTIC MUREIN TRANSGLYCOSYLASE D"/>
    <property type="match status" value="1"/>
</dbReference>
<feature type="signal peptide" evidence="1">
    <location>
        <begin position="1"/>
        <end position="20"/>
    </location>
</feature>
<dbReference type="PROSITE" id="PS51782">
    <property type="entry name" value="LYSM"/>
    <property type="match status" value="2"/>
</dbReference>
<feature type="domain" description="LysM" evidence="2">
    <location>
        <begin position="25"/>
        <end position="70"/>
    </location>
</feature>
<proteinExistence type="predicted"/>
<dbReference type="EMBL" id="JAVRRF010000002">
    <property type="protein sequence ID" value="KAK5067850.1"/>
    <property type="molecule type" value="Genomic_DNA"/>
</dbReference>
<dbReference type="SUPFAM" id="SSF54106">
    <property type="entry name" value="LysM domain"/>
    <property type="match status" value="2"/>
</dbReference>
<dbReference type="Gene3D" id="3.10.350.10">
    <property type="entry name" value="LysM domain"/>
    <property type="match status" value="2"/>
</dbReference>
<dbReference type="SMART" id="SM00257">
    <property type="entry name" value="LysM"/>
    <property type="match status" value="2"/>
</dbReference>
<comment type="caution">
    <text evidence="3">The sequence shown here is derived from an EMBL/GenBank/DDBJ whole genome shotgun (WGS) entry which is preliminary data.</text>
</comment>
<evidence type="ECO:0000259" key="2">
    <source>
        <dbReference type="PROSITE" id="PS51782"/>
    </source>
</evidence>
<sequence length="486" mass="50151">MARLAMLLLLLTTACFDGLAQVTTIPYIVRPGDTAYAIALECRVNLNDVLNANPMITSWTSLQPGQTIQLPSTASCPWSISSPAATQTLPSITTSPGAATTFATVVTTQTSSASDVNAGQTYTVVAGDTAYNIAARFGISLAALEVANFGIVTDWNILQIGLSLQIPPVIPSTVSAYTATVPTSNIVTAPTSPSPPAASTSLVTTPTGYMGTTSSSATSASVNILSSSIPTGYVGTAPSSPTPSSPSGSELSQVTGTLAVRNLDLGEGIESPRDVYTFYSGDGSVERGWPPISSWLSFNAMFRNVEPYIGQGCVDGVPANSQSETDNIRDSMIAVANQSYMDPRFILAVVMQESNGCVRVVSTAGGNDNPGLMQSFEGTGSCDSNGVPVSPCPPSVIHQMIVDGTAAPVQGPTLVSALKRAASLDNCEPAQAFYRAARLYNSGLNSLPANGDLGGAPGATLCYSSDIANRLLGWVNGAKQCYLDGQ</sequence>
<keyword evidence="4" id="KW-1185">Reference proteome</keyword>
<dbReference type="SUPFAM" id="SSF53955">
    <property type="entry name" value="Lysozyme-like"/>
    <property type="match status" value="1"/>
</dbReference>
<keyword evidence="1" id="KW-0732">Signal</keyword>
<dbReference type="PROSITE" id="PS51257">
    <property type="entry name" value="PROKAR_LIPOPROTEIN"/>
    <property type="match status" value="1"/>
</dbReference>
<organism evidence="3 4">
    <name type="scientific">Exophiala sideris</name>
    <dbReference type="NCBI Taxonomy" id="1016849"/>
    <lineage>
        <taxon>Eukaryota</taxon>
        <taxon>Fungi</taxon>
        <taxon>Dikarya</taxon>
        <taxon>Ascomycota</taxon>
        <taxon>Pezizomycotina</taxon>
        <taxon>Eurotiomycetes</taxon>
        <taxon>Chaetothyriomycetidae</taxon>
        <taxon>Chaetothyriales</taxon>
        <taxon>Herpotrichiellaceae</taxon>
        <taxon>Exophiala</taxon>
    </lineage>
</organism>
<evidence type="ECO:0000256" key="1">
    <source>
        <dbReference type="SAM" id="SignalP"/>
    </source>
</evidence>
<dbReference type="InterPro" id="IPR036779">
    <property type="entry name" value="LysM_dom_sf"/>
</dbReference>
<name>A0ABR0JPF2_9EURO</name>
<feature type="domain" description="LysM" evidence="2">
    <location>
        <begin position="120"/>
        <end position="166"/>
    </location>
</feature>
<dbReference type="Proteomes" id="UP001345691">
    <property type="component" value="Unassembled WGS sequence"/>
</dbReference>
<feature type="chain" id="PRO_5045987963" description="LysM domain-containing protein" evidence="1">
    <location>
        <begin position="21"/>
        <end position="486"/>
    </location>
</feature>
<dbReference type="Gene3D" id="1.10.530.10">
    <property type="match status" value="1"/>
</dbReference>
<reference evidence="3 4" key="1">
    <citation type="submission" date="2023-08" db="EMBL/GenBank/DDBJ databases">
        <title>Black Yeasts Isolated from many extreme environments.</title>
        <authorList>
            <person name="Coleine C."/>
            <person name="Stajich J.E."/>
            <person name="Selbmann L."/>
        </authorList>
    </citation>
    <scope>NUCLEOTIDE SEQUENCE [LARGE SCALE GENOMIC DNA]</scope>
    <source>
        <strain evidence="3 4">CCFEE 6328</strain>
    </source>
</reference>
<protein>
    <recommendedName>
        <fullName evidence="2">LysM domain-containing protein</fullName>
    </recommendedName>
</protein>
<dbReference type="PANTHER" id="PTHR33734">
    <property type="entry name" value="LYSM DOMAIN-CONTAINING GPI-ANCHORED PROTEIN 2"/>
    <property type="match status" value="1"/>
</dbReference>
<dbReference type="InterPro" id="IPR018392">
    <property type="entry name" value="LysM"/>
</dbReference>
<dbReference type="CDD" id="cd00118">
    <property type="entry name" value="LysM"/>
    <property type="match status" value="2"/>
</dbReference>
<accession>A0ABR0JPF2</accession>